<name>A0A4R6NZQ7_NOCIG</name>
<evidence type="ECO:0000313" key="2">
    <source>
        <dbReference type="EMBL" id="TDP29787.1"/>
    </source>
</evidence>
<comment type="caution">
    <text evidence="2">The sequence shown here is derived from an EMBL/GenBank/DDBJ whole genome shotgun (WGS) entry which is preliminary data.</text>
</comment>
<sequence length="183" mass="20582">MTDSFTTKQLENLAATPFQPGRDTIARLAAELLTERARVADLEGWQSRAFQQARRAADDTDRWNALWQAADGKSTELADMIDAVLDQRDDARARVDELEAEIRELRTDCTNYTQVVDELIRDRDAAEREPLGYAALVQANSYTQLIPMDLTRGKAEQSADWHNELTPGIARVVALHEPNEVAE</sequence>
<accession>A0A4R6NZQ7</accession>
<proteinExistence type="predicted"/>
<feature type="coiled-coil region" evidence="1">
    <location>
        <begin position="81"/>
        <end position="129"/>
    </location>
</feature>
<protein>
    <submittedName>
        <fullName evidence="2">Uncharacterized protein</fullName>
    </submittedName>
</protein>
<dbReference type="RefSeq" id="WP_067496516.1">
    <property type="nucleotide sequence ID" value="NZ_SNXK01000012.1"/>
</dbReference>
<reference evidence="2 3" key="1">
    <citation type="submission" date="2019-03" db="EMBL/GenBank/DDBJ databases">
        <title>Genomic Encyclopedia of Type Strains, Phase IV (KMG-IV): sequencing the most valuable type-strain genomes for metagenomic binning, comparative biology and taxonomic classification.</title>
        <authorList>
            <person name="Goeker M."/>
        </authorList>
    </citation>
    <scope>NUCLEOTIDE SEQUENCE [LARGE SCALE GENOMIC DNA]</scope>
    <source>
        <strain evidence="2 3">DSM 44496</strain>
    </source>
</reference>
<organism evidence="2 3">
    <name type="scientific">Nocardia ignorata</name>
    <dbReference type="NCBI Taxonomy" id="145285"/>
    <lineage>
        <taxon>Bacteria</taxon>
        <taxon>Bacillati</taxon>
        <taxon>Actinomycetota</taxon>
        <taxon>Actinomycetes</taxon>
        <taxon>Mycobacteriales</taxon>
        <taxon>Nocardiaceae</taxon>
        <taxon>Nocardia</taxon>
    </lineage>
</organism>
<keyword evidence="1" id="KW-0175">Coiled coil</keyword>
<evidence type="ECO:0000256" key="1">
    <source>
        <dbReference type="SAM" id="Coils"/>
    </source>
</evidence>
<dbReference type="AlphaFoldDB" id="A0A4R6NZQ7"/>
<dbReference type="Proteomes" id="UP000295087">
    <property type="component" value="Unassembled WGS sequence"/>
</dbReference>
<evidence type="ECO:0000313" key="3">
    <source>
        <dbReference type="Proteomes" id="UP000295087"/>
    </source>
</evidence>
<keyword evidence="3" id="KW-1185">Reference proteome</keyword>
<dbReference type="EMBL" id="SNXK01000012">
    <property type="protein sequence ID" value="TDP29787.1"/>
    <property type="molecule type" value="Genomic_DNA"/>
</dbReference>
<gene>
    <name evidence="2" type="ORF">DFR75_11255</name>
</gene>